<dbReference type="HOGENOM" id="CLU_3252998_0_0_11"/>
<reference evidence="1 2" key="1">
    <citation type="journal article" date="2014" name="BMC Genomics">
        <title>Complete genome sequence of producer of the glycopeptide antibiotic Aculeximycin Kutzneria albida DSM 43870T, a representative of minor genus of Pseudonocardiaceae.</title>
        <authorList>
            <person name="Rebets Y."/>
            <person name="Tokovenko B."/>
            <person name="Lushchyk I."/>
            <person name="Ruckert C."/>
            <person name="Zaburannyi N."/>
            <person name="Bechthold A."/>
            <person name="Kalinowski J."/>
            <person name="Luzhetskyy A."/>
        </authorList>
    </citation>
    <scope>NUCLEOTIDE SEQUENCE [LARGE SCALE GENOMIC DNA]</scope>
    <source>
        <strain evidence="1">DSM 43870</strain>
    </source>
</reference>
<dbReference type="EMBL" id="CP007155">
    <property type="protein sequence ID" value="AHI00022.1"/>
    <property type="molecule type" value="Genomic_DNA"/>
</dbReference>
<keyword evidence="2" id="KW-1185">Reference proteome</keyword>
<sequence length="42" mass="4733">MAFPALLDACALVPISLTDLLLRLADANTYRPLLRATRHLRR</sequence>
<protein>
    <submittedName>
        <fullName evidence="1">Uncharacterized protein</fullName>
    </submittedName>
</protein>
<name>W5WHD8_9PSEU</name>
<evidence type="ECO:0000313" key="2">
    <source>
        <dbReference type="Proteomes" id="UP000019225"/>
    </source>
</evidence>
<dbReference type="Proteomes" id="UP000019225">
    <property type="component" value="Chromosome"/>
</dbReference>
<dbReference type="KEGG" id="kal:KALB_6662"/>
<evidence type="ECO:0000313" key="1">
    <source>
        <dbReference type="EMBL" id="AHI00022.1"/>
    </source>
</evidence>
<organism evidence="1 2">
    <name type="scientific">Kutzneria albida DSM 43870</name>
    <dbReference type="NCBI Taxonomy" id="1449976"/>
    <lineage>
        <taxon>Bacteria</taxon>
        <taxon>Bacillati</taxon>
        <taxon>Actinomycetota</taxon>
        <taxon>Actinomycetes</taxon>
        <taxon>Pseudonocardiales</taxon>
        <taxon>Pseudonocardiaceae</taxon>
        <taxon>Kutzneria</taxon>
    </lineage>
</organism>
<dbReference type="AlphaFoldDB" id="W5WHD8"/>
<gene>
    <name evidence="1" type="ORF">KALB_6662</name>
</gene>
<proteinExistence type="predicted"/>
<dbReference type="RefSeq" id="WP_268872228.1">
    <property type="nucleotide sequence ID" value="NZ_CP007155.1"/>
</dbReference>
<accession>W5WHD8</accession>